<dbReference type="InterPro" id="IPR005467">
    <property type="entry name" value="His_kinase_dom"/>
</dbReference>
<dbReference type="SUPFAM" id="SSF52172">
    <property type="entry name" value="CheY-like"/>
    <property type="match status" value="1"/>
</dbReference>
<evidence type="ECO:0000256" key="6">
    <source>
        <dbReference type="PROSITE-ProRule" id="PRU00110"/>
    </source>
</evidence>
<feature type="domain" description="Response regulatory" evidence="9">
    <location>
        <begin position="584"/>
        <end position="700"/>
    </location>
</feature>
<evidence type="ECO:0000256" key="1">
    <source>
        <dbReference type="ARBA" id="ARBA00000085"/>
    </source>
</evidence>
<evidence type="ECO:0000256" key="7">
    <source>
        <dbReference type="PROSITE-ProRule" id="PRU00169"/>
    </source>
</evidence>
<feature type="modified residue" description="Phosphohistidine" evidence="6">
    <location>
        <position position="47"/>
    </location>
</feature>
<dbReference type="SMART" id="SM00448">
    <property type="entry name" value="REC"/>
    <property type="match status" value="1"/>
</dbReference>
<dbReference type="RefSeq" id="WP_200883725.1">
    <property type="nucleotide sequence ID" value="NZ_JPMI01000123.1"/>
</dbReference>
<evidence type="ECO:0000259" key="10">
    <source>
        <dbReference type="PROSITE" id="PS50851"/>
    </source>
</evidence>
<evidence type="ECO:0000256" key="5">
    <source>
        <dbReference type="ARBA" id="ARBA00022777"/>
    </source>
</evidence>
<protein>
    <recommendedName>
        <fullName evidence="2">histidine kinase</fullName>
        <ecNumber evidence="2">2.7.13.3</ecNumber>
    </recommendedName>
</protein>
<dbReference type="SMART" id="SM00073">
    <property type="entry name" value="HPT"/>
    <property type="match status" value="1"/>
</dbReference>
<dbReference type="InterPro" id="IPR004358">
    <property type="entry name" value="Sig_transdc_His_kin-like_C"/>
</dbReference>
<dbReference type="SMART" id="SM00387">
    <property type="entry name" value="HATPase_c"/>
    <property type="match status" value="1"/>
</dbReference>
<dbReference type="PROSITE" id="PS50851">
    <property type="entry name" value="CHEW"/>
    <property type="match status" value="1"/>
</dbReference>
<dbReference type="InterPro" id="IPR008207">
    <property type="entry name" value="Sig_transdc_His_kin_Hpt_dom"/>
</dbReference>
<dbReference type="Pfam" id="PF01627">
    <property type="entry name" value="Hpt"/>
    <property type="match status" value="1"/>
</dbReference>
<dbReference type="InterPro" id="IPR002545">
    <property type="entry name" value="CheW-lke_dom"/>
</dbReference>
<dbReference type="EMBL" id="JPMI01000123">
    <property type="protein sequence ID" value="KFA91905.1"/>
    <property type="molecule type" value="Genomic_DNA"/>
</dbReference>
<comment type="catalytic activity">
    <reaction evidence="1">
        <text>ATP + protein L-histidine = ADP + protein N-phospho-L-histidine.</text>
        <dbReference type="EC" id="2.7.13.3"/>
    </reaction>
</comment>
<dbReference type="InterPro" id="IPR011006">
    <property type="entry name" value="CheY-like_superfamily"/>
</dbReference>
<feature type="domain" description="HPt" evidence="11">
    <location>
        <begin position="1"/>
        <end position="104"/>
    </location>
</feature>
<dbReference type="SUPFAM" id="SSF55874">
    <property type="entry name" value="ATPase domain of HSP90 chaperone/DNA topoisomerase II/histidine kinase"/>
    <property type="match status" value="1"/>
</dbReference>
<feature type="domain" description="Histidine kinase" evidence="8">
    <location>
        <begin position="180"/>
        <end position="432"/>
    </location>
</feature>
<evidence type="ECO:0000256" key="2">
    <source>
        <dbReference type="ARBA" id="ARBA00012438"/>
    </source>
</evidence>
<dbReference type="InterPro" id="IPR003594">
    <property type="entry name" value="HATPase_dom"/>
</dbReference>
<dbReference type="Gene3D" id="1.20.120.160">
    <property type="entry name" value="HPT domain"/>
    <property type="match status" value="1"/>
</dbReference>
<sequence length="708" mass="74733">MSLDNDPYRYFRIEARELIEQLTQGLFTLADGEGGAQILPELFRYAHTLKGAARVVGQVPLAEMAHAVEDALSPYRNSGQALPVDSVHEFLRLVGQMAEALDALDAPPPAPAAETVSSEAAVAAVAAAVAAPEAPTSEVVRVELARLDTLLEGLSEAVVQLGGLRGVVEALGQAQHGADTLLEQLTAPVASNGSPAERARWMSRVLAVTEGLRASLVKAGRQLGGGLGQVESELGRLRDGANTLRLVPTQTLFGPLELAARDAAASLGRQVEFRAEGGDIQIDGHVLAAVRQSLVHVVRNAVDHGLETPDERRAVGKSPTGLFSLKVQRRGGRVFFVCEDDGRGVDLGRVRQVALERGVVTPAEVDALDEQGLLELLFQSGFSTARTVTEVSGRGVGLDVVREMVRRFKGDVHITSRPGLGTSITLEVPLTLASLEVLGVEAGGQRMLVPLESLSGALHLPAEAVTWTGSRASISFGGEVLPFLPLLDAMGNTGAQRPRAWSVLVLNAGSAGRAAVGVERLLGISRRVSRPLPSSVPPLPLVAGASFDEQGVPLLLLDAAGLVRLVHSGSSGGVPKARITQKHLILVVDDSVTTRMLEKSILEAAGYQVELAASGEEGLEKIQRGGHALLIVDVEMPGMTGLDVTRRIRSIPSLQGLPILMVSSLATDEDKRRGRDAGVSAYIVKGEFQQHSYLDTVARLIASGRRPA</sequence>
<dbReference type="PRINTS" id="PR00344">
    <property type="entry name" value="BCTRLSENSOR"/>
</dbReference>
<dbReference type="GO" id="GO:0006935">
    <property type="term" value="P:chemotaxis"/>
    <property type="evidence" value="ECO:0007669"/>
    <property type="project" value="InterPro"/>
</dbReference>
<dbReference type="SUPFAM" id="SSF47226">
    <property type="entry name" value="Histidine-containing phosphotransfer domain, HPT domain"/>
    <property type="match status" value="1"/>
</dbReference>
<evidence type="ECO:0000256" key="3">
    <source>
        <dbReference type="ARBA" id="ARBA00022553"/>
    </source>
</evidence>
<dbReference type="CDD" id="cd00088">
    <property type="entry name" value="HPT"/>
    <property type="match status" value="1"/>
</dbReference>
<dbReference type="EC" id="2.7.13.3" evidence="2"/>
<dbReference type="PROSITE" id="PS50894">
    <property type="entry name" value="HPT"/>
    <property type="match status" value="1"/>
</dbReference>
<evidence type="ECO:0000259" key="8">
    <source>
        <dbReference type="PROSITE" id="PS50109"/>
    </source>
</evidence>
<dbReference type="SUPFAM" id="SSF50341">
    <property type="entry name" value="CheW-like"/>
    <property type="match status" value="1"/>
</dbReference>
<keyword evidence="4" id="KW-0808">Transferase</keyword>
<dbReference type="SMART" id="SM00260">
    <property type="entry name" value="CheW"/>
    <property type="match status" value="1"/>
</dbReference>
<dbReference type="InterPro" id="IPR051315">
    <property type="entry name" value="Bact_Chemotaxis_CheA"/>
</dbReference>
<dbReference type="PROSITE" id="PS50109">
    <property type="entry name" value="HIS_KIN"/>
    <property type="match status" value="1"/>
</dbReference>
<dbReference type="Pfam" id="PF01584">
    <property type="entry name" value="CheW"/>
    <property type="match status" value="1"/>
</dbReference>
<organism evidence="12 13">
    <name type="scientific">Archangium violaceum Cb vi76</name>
    <dbReference type="NCBI Taxonomy" id="1406225"/>
    <lineage>
        <taxon>Bacteria</taxon>
        <taxon>Pseudomonadati</taxon>
        <taxon>Myxococcota</taxon>
        <taxon>Myxococcia</taxon>
        <taxon>Myxococcales</taxon>
        <taxon>Cystobacterineae</taxon>
        <taxon>Archangiaceae</taxon>
        <taxon>Archangium</taxon>
    </lineage>
</organism>
<dbReference type="InterPro" id="IPR036061">
    <property type="entry name" value="CheW-like_dom_sf"/>
</dbReference>
<dbReference type="Pfam" id="PF00072">
    <property type="entry name" value="Response_reg"/>
    <property type="match status" value="1"/>
</dbReference>
<dbReference type="FunFam" id="3.30.565.10:FF:000016">
    <property type="entry name" value="Chemotaxis protein CheA, putative"/>
    <property type="match status" value="1"/>
</dbReference>
<dbReference type="PROSITE" id="PS50110">
    <property type="entry name" value="RESPONSE_REGULATORY"/>
    <property type="match status" value="1"/>
</dbReference>
<dbReference type="PANTHER" id="PTHR43395:SF1">
    <property type="entry name" value="CHEMOTAXIS PROTEIN CHEA"/>
    <property type="match status" value="1"/>
</dbReference>
<dbReference type="AlphaFoldDB" id="A0A084STX0"/>
<dbReference type="InterPro" id="IPR036641">
    <property type="entry name" value="HPT_dom_sf"/>
</dbReference>
<dbReference type="InterPro" id="IPR036890">
    <property type="entry name" value="HATPase_C_sf"/>
</dbReference>
<dbReference type="Pfam" id="PF02518">
    <property type="entry name" value="HATPase_c"/>
    <property type="match status" value="1"/>
</dbReference>
<dbReference type="GO" id="GO:0000155">
    <property type="term" value="F:phosphorelay sensor kinase activity"/>
    <property type="evidence" value="ECO:0007669"/>
    <property type="project" value="UniProtKB-ARBA"/>
</dbReference>
<evidence type="ECO:0000259" key="9">
    <source>
        <dbReference type="PROSITE" id="PS50110"/>
    </source>
</evidence>
<dbReference type="Gene3D" id="3.40.50.2300">
    <property type="match status" value="1"/>
</dbReference>
<keyword evidence="5" id="KW-0418">Kinase</keyword>
<dbReference type="InterPro" id="IPR001789">
    <property type="entry name" value="Sig_transdc_resp-reg_receiver"/>
</dbReference>
<accession>A0A084STX0</accession>
<reference evidence="12 13" key="1">
    <citation type="submission" date="2014-07" db="EMBL/GenBank/DDBJ databases">
        <title>Draft Genome Sequence of Gephyronic Acid Producer, Cystobacter violaceus Strain Cb vi76.</title>
        <authorList>
            <person name="Stevens D.C."/>
            <person name="Young J."/>
            <person name="Carmichael R."/>
            <person name="Tan J."/>
            <person name="Taylor R.E."/>
        </authorList>
    </citation>
    <scope>NUCLEOTIDE SEQUENCE [LARGE SCALE GENOMIC DNA]</scope>
    <source>
        <strain evidence="12 13">Cb vi76</strain>
    </source>
</reference>
<feature type="modified residue" description="4-aspartylphosphate" evidence="7">
    <location>
        <position position="633"/>
    </location>
</feature>
<dbReference type="Gene3D" id="3.30.565.10">
    <property type="entry name" value="Histidine kinase-like ATPase, C-terminal domain"/>
    <property type="match status" value="1"/>
</dbReference>
<keyword evidence="3 7" id="KW-0597">Phosphoprotein</keyword>
<evidence type="ECO:0000259" key="11">
    <source>
        <dbReference type="PROSITE" id="PS50894"/>
    </source>
</evidence>
<dbReference type="Proteomes" id="UP000028547">
    <property type="component" value="Unassembled WGS sequence"/>
</dbReference>
<proteinExistence type="predicted"/>
<feature type="domain" description="CheW-like" evidence="10">
    <location>
        <begin position="434"/>
        <end position="568"/>
    </location>
</feature>
<gene>
    <name evidence="12" type="ORF">Q664_18920</name>
</gene>
<evidence type="ECO:0000256" key="4">
    <source>
        <dbReference type="ARBA" id="ARBA00022679"/>
    </source>
</evidence>
<dbReference type="PANTHER" id="PTHR43395">
    <property type="entry name" value="SENSOR HISTIDINE KINASE CHEA"/>
    <property type="match status" value="1"/>
</dbReference>
<evidence type="ECO:0000313" key="12">
    <source>
        <dbReference type="EMBL" id="KFA91905.1"/>
    </source>
</evidence>
<name>A0A084STX0_9BACT</name>
<comment type="caution">
    <text evidence="12">The sequence shown here is derived from an EMBL/GenBank/DDBJ whole genome shotgun (WGS) entry which is preliminary data.</text>
</comment>
<evidence type="ECO:0000313" key="13">
    <source>
        <dbReference type="Proteomes" id="UP000028547"/>
    </source>
</evidence>